<name>A0ABS7PM25_9SPHN</name>
<gene>
    <name evidence="1" type="ORF">K7G82_08630</name>
</gene>
<sequence>MFELLALLAAAPLDAAQRRDIDCVATLAVVAYEQQRGQTRWPPVGEDGARFAQLVGERVMKQSGSTREQVRDAIVAAVAERQKAKALPDADVEACLTLMRKEAPPPPPPGLPQCAAMLKLAYDEEHGRNGLSDDAKRLATIASILDHKAREALRAEGKAGSEIDAAMAATREAVAAEVKTRATDGVSAGLDYSACFALARP</sequence>
<evidence type="ECO:0000313" key="2">
    <source>
        <dbReference type="Proteomes" id="UP000706039"/>
    </source>
</evidence>
<dbReference type="EMBL" id="JAINVV010000004">
    <property type="protein sequence ID" value="MBY8822354.1"/>
    <property type="molecule type" value="Genomic_DNA"/>
</dbReference>
<protein>
    <submittedName>
        <fullName evidence="1">Uncharacterized protein</fullName>
    </submittedName>
</protein>
<dbReference type="Proteomes" id="UP000706039">
    <property type="component" value="Unassembled WGS sequence"/>
</dbReference>
<evidence type="ECO:0000313" key="1">
    <source>
        <dbReference type="EMBL" id="MBY8822354.1"/>
    </source>
</evidence>
<dbReference type="RefSeq" id="WP_222989443.1">
    <property type="nucleotide sequence ID" value="NZ_JAINVV010000004.1"/>
</dbReference>
<proteinExistence type="predicted"/>
<comment type="caution">
    <text evidence="1">The sequence shown here is derived from an EMBL/GenBank/DDBJ whole genome shotgun (WGS) entry which is preliminary data.</text>
</comment>
<accession>A0ABS7PM25</accession>
<organism evidence="1 2">
    <name type="scientific">Sphingomonas colocasiae</name>
    <dbReference type="NCBI Taxonomy" id="1848973"/>
    <lineage>
        <taxon>Bacteria</taxon>
        <taxon>Pseudomonadati</taxon>
        <taxon>Pseudomonadota</taxon>
        <taxon>Alphaproteobacteria</taxon>
        <taxon>Sphingomonadales</taxon>
        <taxon>Sphingomonadaceae</taxon>
        <taxon>Sphingomonas</taxon>
    </lineage>
</organism>
<keyword evidence="2" id="KW-1185">Reference proteome</keyword>
<reference evidence="1 2" key="1">
    <citation type="submission" date="2021-08" db="EMBL/GenBank/DDBJ databases">
        <authorList>
            <person name="Tuo L."/>
        </authorList>
    </citation>
    <scope>NUCLEOTIDE SEQUENCE [LARGE SCALE GENOMIC DNA]</scope>
    <source>
        <strain evidence="1 2">JCM 31229</strain>
    </source>
</reference>